<evidence type="ECO:0000256" key="5">
    <source>
        <dbReference type="ARBA" id="ARBA00022777"/>
    </source>
</evidence>
<dbReference type="InterPro" id="IPR050205">
    <property type="entry name" value="CDPK_Ser/Thr_kinases"/>
</dbReference>
<evidence type="ECO:0000256" key="1">
    <source>
        <dbReference type="ARBA" id="ARBA00006692"/>
    </source>
</evidence>
<evidence type="ECO:0000256" key="4">
    <source>
        <dbReference type="ARBA" id="ARBA00022741"/>
    </source>
</evidence>
<evidence type="ECO:0000256" key="6">
    <source>
        <dbReference type="ARBA" id="ARBA00022840"/>
    </source>
</evidence>
<dbReference type="PANTHER" id="PTHR24349">
    <property type="entry name" value="SERINE/THREONINE-PROTEIN KINASE"/>
    <property type="match status" value="1"/>
</dbReference>
<protein>
    <recommendedName>
        <fullName evidence="8">Protein kinase domain-containing protein</fullName>
    </recommendedName>
</protein>
<feature type="domain" description="Protein kinase" evidence="8">
    <location>
        <begin position="1"/>
        <end position="199"/>
    </location>
</feature>
<dbReference type="SMART" id="SM00220">
    <property type="entry name" value="S_TKc"/>
    <property type="match status" value="1"/>
</dbReference>
<keyword evidence="2" id="KW-0723">Serine/threonine-protein kinase</keyword>
<name>A0A8J2LK07_9HEXA</name>
<comment type="similarity">
    <text evidence="1">Belongs to the protein kinase superfamily. CAMK Ser/Thr protein kinase family.</text>
</comment>
<dbReference type="Pfam" id="PF00069">
    <property type="entry name" value="Pkinase"/>
    <property type="match status" value="1"/>
</dbReference>
<feature type="compositionally biased region" description="Low complexity" evidence="7">
    <location>
        <begin position="261"/>
        <end position="283"/>
    </location>
</feature>
<dbReference type="PROSITE" id="PS00108">
    <property type="entry name" value="PROTEIN_KINASE_ST"/>
    <property type="match status" value="1"/>
</dbReference>
<keyword evidence="3" id="KW-0808">Transferase</keyword>
<dbReference type="InterPro" id="IPR008271">
    <property type="entry name" value="Ser/Thr_kinase_AS"/>
</dbReference>
<proteinExistence type="inferred from homology"/>
<gene>
    <name evidence="9" type="ORF">AFUS01_LOCUS41356</name>
</gene>
<dbReference type="InterPro" id="IPR000719">
    <property type="entry name" value="Prot_kinase_dom"/>
</dbReference>
<organism evidence="9 10">
    <name type="scientific">Allacma fusca</name>
    <dbReference type="NCBI Taxonomy" id="39272"/>
    <lineage>
        <taxon>Eukaryota</taxon>
        <taxon>Metazoa</taxon>
        <taxon>Ecdysozoa</taxon>
        <taxon>Arthropoda</taxon>
        <taxon>Hexapoda</taxon>
        <taxon>Collembola</taxon>
        <taxon>Symphypleona</taxon>
        <taxon>Sminthuridae</taxon>
        <taxon>Allacma</taxon>
    </lineage>
</organism>
<dbReference type="OrthoDB" id="63267at2759"/>
<dbReference type="AlphaFoldDB" id="A0A8J2LK07"/>
<dbReference type="GO" id="GO:0005524">
    <property type="term" value="F:ATP binding"/>
    <property type="evidence" value="ECO:0007669"/>
    <property type="project" value="UniProtKB-KW"/>
</dbReference>
<accession>A0A8J2LK07</accession>
<feature type="region of interest" description="Disordered" evidence="7">
    <location>
        <begin position="250"/>
        <end position="283"/>
    </location>
</feature>
<dbReference type="GO" id="GO:0004674">
    <property type="term" value="F:protein serine/threonine kinase activity"/>
    <property type="evidence" value="ECO:0007669"/>
    <property type="project" value="UniProtKB-KW"/>
</dbReference>
<comment type="caution">
    <text evidence="9">The sequence shown here is derived from an EMBL/GenBank/DDBJ whole genome shotgun (WGS) entry which is preliminary data.</text>
</comment>
<evidence type="ECO:0000256" key="3">
    <source>
        <dbReference type="ARBA" id="ARBA00022679"/>
    </source>
</evidence>
<keyword evidence="5" id="KW-0418">Kinase</keyword>
<keyword evidence="10" id="KW-1185">Reference proteome</keyword>
<keyword evidence="6" id="KW-0067">ATP-binding</keyword>
<dbReference type="FunFam" id="1.10.510.10:FF:000157">
    <property type="entry name" value="Ribosomal protein S6 kinase"/>
    <property type="match status" value="1"/>
</dbReference>
<keyword evidence="4" id="KW-0547">Nucleotide-binding</keyword>
<feature type="non-terminal residue" evidence="9">
    <location>
        <position position="1"/>
    </location>
</feature>
<evidence type="ECO:0000256" key="2">
    <source>
        <dbReference type="ARBA" id="ARBA00022527"/>
    </source>
</evidence>
<evidence type="ECO:0000313" key="9">
    <source>
        <dbReference type="EMBL" id="CAG7831622.1"/>
    </source>
</evidence>
<evidence type="ECO:0000313" key="10">
    <source>
        <dbReference type="Proteomes" id="UP000708208"/>
    </source>
</evidence>
<dbReference type="Proteomes" id="UP000708208">
    <property type="component" value="Unassembled WGS sequence"/>
</dbReference>
<feature type="region of interest" description="Disordered" evidence="7">
    <location>
        <begin position="319"/>
        <end position="338"/>
    </location>
</feature>
<reference evidence="9" key="1">
    <citation type="submission" date="2021-06" db="EMBL/GenBank/DDBJ databases">
        <authorList>
            <person name="Hodson N. C."/>
            <person name="Mongue J. A."/>
            <person name="Jaron S. K."/>
        </authorList>
    </citation>
    <scope>NUCLEOTIDE SEQUENCE</scope>
</reference>
<dbReference type="PROSITE" id="PS50011">
    <property type="entry name" value="PROTEIN_KINASE_DOM"/>
    <property type="match status" value="1"/>
</dbReference>
<sequence length="520" mass="57066">AHTYIVLELLRGGELLDRIRKKERFTEDEASQIMRKLVSAVHHLHSKNVVHRDLKPENLLFVDQSEDSEIKIVDFGFARLKPEKEQTMKTPCFTLHYAAPEVLRHALGHAEEGYDSSCDIWSLGVILYTMLSGRAPFQARSREDSAAAIMARIKGGQFDFNGPEWEHVSPQAKNITKGMLTVDPAKRLRMEDLLDNAWLEGGMGGLLATPGILNRSLRGAENAVTQTLNAFHLAHKQGFRLQDVATARLAQRRKMKKSTDGRSSSSSNFSSTSSGGSCTASKSSLASSSLSKRSSVECDKNFFNFGEARVQEYLSSLPEENNDSIHSGSLPSNPTSASAISITSSLTHSSGPSPHSTTVSNTSTSISASISMAAMSTSEATTPMEIDYGDPPLLKLQPPPPPLQHLTINPLPHHHYSRHQVPPLYSPFHKYEPIMTRSRKRRIDQTCCVSNCAIHRGKCGGSCSSMFNPSPLNLVLASGNISSKLVLPELTATMETEANKFDESNVLGTKSKRRKLKLVL</sequence>
<evidence type="ECO:0000256" key="7">
    <source>
        <dbReference type="SAM" id="MobiDB-lite"/>
    </source>
</evidence>
<dbReference type="EMBL" id="CAJVCH010561194">
    <property type="protein sequence ID" value="CAG7831622.1"/>
    <property type="molecule type" value="Genomic_DNA"/>
</dbReference>
<feature type="region of interest" description="Disordered" evidence="7">
    <location>
        <begin position="344"/>
        <end position="363"/>
    </location>
</feature>
<evidence type="ECO:0000259" key="8">
    <source>
        <dbReference type="PROSITE" id="PS50011"/>
    </source>
</evidence>